<dbReference type="AlphaFoldDB" id="S4NMK4"/>
<evidence type="ECO:0000259" key="4">
    <source>
        <dbReference type="PROSITE" id="PS50956"/>
    </source>
</evidence>
<evidence type="ECO:0000313" key="6">
    <source>
        <dbReference type="Proteomes" id="UP000015001"/>
    </source>
</evidence>
<organism evidence="5 6">
    <name type="scientific">Streptomyces afghaniensis 772</name>
    <dbReference type="NCBI Taxonomy" id="1283301"/>
    <lineage>
        <taxon>Bacteria</taxon>
        <taxon>Bacillati</taxon>
        <taxon>Actinomycetota</taxon>
        <taxon>Actinomycetes</taxon>
        <taxon>Kitasatosporales</taxon>
        <taxon>Streptomycetaceae</taxon>
        <taxon>Streptomyces</taxon>
    </lineage>
</organism>
<dbReference type="HOGENOM" id="CLU_091233_5_3_11"/>
<evidence type="ECO:0000256" key="1">
    <source>
        <dbReference type="ARBA" id="ARBA00023015"/>
    </source>
</evidence>
<evidence type="ECO:0000256" key="3">
    <source>
        <dbReference type="ARBA" id="ARBA00023163"/>
    </source>
</evidence>
<dbReference type="PROSITE" id="PS50956">
    <property type="entry name" value="HTH_ASNC_2"/>
    <property type="match status" value="1"/>
</dbReference>
<dbReference type="Proteomes" id="UP000015001">
    <property type="component" value="Unassembled WGS sequence"/>
</dbReference>
<dbReference type="SMART" id="SM00344">
    <property type="entry name" value="HTH_ASNC"/>
    <property type="match status" value="1"/>
</dbReference>
<dbReference type="Pfam" id="PF01037">
    <property type="entry name" value="AsnC_trans_reg"/>
    <property type="match status" value="1"/>
</dbReference>
<name>S4NMK4_9ACTN</name>
<dbReference type="GO" id="GO:0005829">
    <property type="term" value="C:cytosol"/>
    <property type="evidence" value="ECO:0007669"/>
    <property type="project" value="TreeGrafter"/>
</dbReference>
<sequence length="167" mass="18343">MAVDAIDEKIIAELTRNARLSHSELASRVLLSRNAVRQRIERLERHGHIAGYTIVRPGEDTGNVVSALVLVYRQDCMRRGDVLAALKSIPEVVICEILSGDYDIMVRLEAASLERVRVVWENIAQMPGVRDTVTHPVQHRQPSAKKTAYHAIGVSSAAIATSPSSSP</sequence>
<dbReference type="SUPFAM" id="SSF54909">
    <property type="entry name" value="Dimeric alpha+beta barrel"/>
    <property type="match status" value="1"/>
</dbReference>
<keyword evidence="3" id="KW-0804">Transcription</keyword>
<dbReference type="PATRIC" id="fig|1283301.3.peg.3293"/>
<dbReference type="PANTHER" id="PTHR30154">
    <property type="entry name" value="LEUCINE-RESPONSIVE REGULATORY PROTEIN"/>
    <property type="match status" value="1"/>
</dbReference>
<gene>
    <name evidence="5" type="ORF">STAFG_3322</name>
</gene>
<dbReference type="OrthoDB" id="166264at2"/>
<evidence type="ECO:0000313" key="5">
    <source>
        <dbReference type="EMBL" id="EPJ39614.1"/>
    </source>
</evidence>
<dbReference type="InterPro" id="IPR019888">
    <property type="entry name" value="Tscrpt_reg_AsnC-like"/>
</dbReference>
<dbReference type="PANTHER" id="PTHR30154:SF34">
    <property type="entry name" value="TRANSCRIPTIONAL REGULATOR AZLB"/>
    <property type="match status" value="1"/>
</dbReference>
<feature type="domain" description="HTH asnC-type" evidence="4">
    <location>
        <begin position="3"/>
        <end position="55"/>
    </location>
</feature>
<reference evidence="5 6" key="1">
    <citation type="submission" date="2013-02" db="EMBL/GenBank/DDBJ databases">
        <title>Draft Genome Sequence of Streptomyces afghaniensis, Which Produces Compounds of the Julimycin B-Complex.</title>
        <authorList>
            <person name="Gruening B.A."/>
            <person name="Praeg A."/>
            <person name="Erxleben A."/>
            <person name="Guenther S."/>
            <person name="Fiedler H.-P."/>
            <person name="Goodfellow M."/>
            <person name="Mueller M."/>
        </authorList>
    </citation>
    <scope>NUCLEOTIDE SEQUENCE [LARGE SCALE GENOMIC DNA]</scope>
    <source>
        <strain evidence="5 6">772</strain>
    </source>
</reference>
<dbReference type="Gene3D" id="1.10.10.10">
    <property type="entry name" value="Winged helix-like DNA-binding domain superfamily/Winged helix DNA-binding domain"/>
    <property type="match status" value="1"/>
</dbReference>
<evidence type="ECO:0000256" key="2">
    <source>
        <dbReference type="ARBA" id="ARBA00023125"/>
    </source>
</evidence>
<dbReference type="InterPro" id="IPR036390">
    <property type="entry name" value="WH_DNA-bd_sf"/>
</dbReference>
<dbReference type="InterPro" id="IPR019887">
    <property type="entry name" value="Tscrpt_reg_AsnC/Lrp_C"/>
</dbReference>
<dbReference type="InterPro" id="IPR036388">
    <property type="entry name" value="WH-like_DNA-bd_sf"/>
</dbReference>
<dbReference type="SUPFAM" id="SSF46785">
    <property type="entry name" value="Winged helix' DNA-binding domain"/>
    <property type="match status" value="1"/>
</dbReference>
<comment type="caution">
    <text evidence="5">The sequence shown here is derived from an EMBL/GenBank/DDBJ whole genome shotgun (WGS) entry which is preliminary data.</text>
</comment>
<keyword evidence="6" id="KW-1185">Reference proteome</keyword>
<dbReference type="GO" id="GO:0043565">
    <property type="term" value="F:sequence-specific DNA binding"/>
    <property type="evidence" value="ECO:0007669"/>
    <property type="project" value="InterPro"/>
</dbReference>
<keyword evidence="1" id="KW-0805">Transcription regulation</keyword>
<accession>S4NMK4</accession>
<dbReference type="GO" id="GO:0043200">
    <property type="term" value="P:response to amino acid"/>
    <property type="evidence" value="ECO:0007669"/>
    <property type="project" value="TreeGrafter"/>
</dbReference>
<dbReference type="PRINTS" id="PR00033">
    <property type="entry name" value="HTHASNC"/>
</dbReference>
<dbReference type="InterPro" id="IPR011008">
    <property type="entry name" value="Dimeric_a/b-barrel"/>
</dbReference>
<protein>
    <submittedName>
        <fullName evidence="5">Putative Leucine-responsive regulatory protein</fullName>
    </submittedName>
</protein>
<dbReference type="InterPro" id="IPR000485">
    <property type="entry name" value="AsnC-type_HTH_dom"/>
</dbReference>
<dbReference type="Pfam" id="PF13404">
    <property type="entry name" value="HTH_AsnC-type"/>
    <property type="match status" value="1"/>
</dbReference>
<proteinExistence type="predicted"/>
<dbReference type="Gene3D" id="3.30.70.920">
    <property type="match status" value="1"/>
</dbReference>
<dbReference type="EMBL" id="AOPY01001412">
    <property type="protein sequence ID" value="EPJ39614.1"/>
    <property type="molecule type" value="Genomic_DNA"/>
</dbReference>
<keyword evidence="2" id="KW-0238">DNA-binding</keyword>